<dbReference type="Proteomes" id="UP000027981">
    <property type="component" value="Chromosome"/>
</dbReference>
<reference evidence="3" key="1">
    <citation type="submission" date="2013-06" db="EMBL/GenBank/DDBJ databases">
        <title>Complete Genome Sequence of Hyperthermophilic Palaeococcus pacificus DY20341T, Isolated from a Deep-Sea Hydrothermal Sediments.</title>
        <authorList>
            <person name="Zeng X."/>
            <person name="Shao Z."/>
        </authorList>
    </citation>
    <scope>NUCLEOTIDE SEQUENCE [LARGE SCALE GENOMIC DNA]</scope>
    <source>
        <strain evidence="3">DY20341</strain>
    </source>
</reference>
<sequence length="176" mass="19096">MNQKLLNVLSFGGTGITLAFFLLLAFFPLSTGIETFSLMYATFFFLGAFVGLKKGEANTSGIAFLLGFAATSVLYVVWLTFGFRFAMSLVFAGASAIFLYTFNPSGLLDAILTPFAYFGGFIFSNLLFANSRIPTIEGALLSISLAGVLGAFIAMMVAFLRIFVEESKRFSQKKPL</sequence>
<feature type="transmembrane region" description="Helical" evidence="1">
    <location>
        <begin position="59"/>
        <end position="79"/>
    </location>
</feature>
<dbReference type="GeneID" id="24842514"/>
<protein>
    <recommendedName>
        <fullName evidence="4">DUF1097 domain-containing protein</fullName>
    </recommendedName>
</protein>
<dbReference type="OrthoDB" id="91995at2157"/>
<evidence type="ECO:0000313" key="2">
    <source>
        <dbReference type="EMBL" id="AIF69793.1"/>
    </source>
</evidence>
<evidence type="ECO:0008006" key="4">
    <source>
        <dbReference type="Google" id="ProtNLM"/>
    </source>
</evidence>
<gene>
    <name evidence="2" type="ORF">PAP_07005</name>
</gene>
<dbReference type="AlphaFoldDB" id="A0A075LYZ9"/>
<feature type="transmembrane region" description="Helical" evidence="1">
    <location>
        <begin position="115"/>
        <end position="133"/>
    </location>
</feature>
<accession>A0A075LYZ9</accession>
<dbReference type="KEGG" id="ppac:PAP_07005"/>
<dbReference type="STRING" id="1343739.PAP_07005"/>
<keyword evidence="3" id="KW-1185">Reference proteome</keyword>
<keyword evidence="1" id="KW-0472">Membrane</keyword>
<dbReference type="RefSeq" id="WP_048165312.1">
    <property type="nucleotide sequence ID" value="NZ_CP006019.1"/>
</dbReference>
<dbReference type="eggNOG" id="arCOG10109">
    <property type="taxonomic scope" value="Archaea"/>
</dbReference>
<name>A0A075LYZ9_9EURY</name>
<evidence type="ECO:0000313" key="3">
    <source>
        <dbReference type="Proteomes" id="UP000027981"/>
    </source>
</evidence>
<proteinExistence type="predicted"/>
<keyword evidence="1" id="KW-0812">Transmembrane</keyword>
<dbReference type="EMBL" id="CP006019">
    <property type="protein sequence ID" value="AIF69793.1"/>
    <property type="molecule type" value="Genomic_DNA"/>
</dbReference>
<keyword evidence="1" id="KW-1133">Transmembrane helix</keyword>
<dbReference type="HOGENOM" id="CLU_1521921_0_0_2"/>
<feature type="transmembrane region" description="Helical" evidence="1">
    <location>
        <begin position="7"/>
        <end position="29"/>
    </location>
</feature>
<feature type="transmembrane region" description="Helical" evidence="1">
    <location>
        <begin position="139"/>
        <end position="164"/>
    </location>
</feature>
<organism evidence="2 3">
    <name type="scientific">Palaeococcus pacificus DY20341</name>
    <dbReference type="NCBI Taxonomy" id="1343739"/>
    <lineage>
        <taxon>Archaea</taxon>
        <taxon>Methanobacteriati</taxon>
        <taxon>Methanobacteriota</taxon>
        <taxon>Thermococci</taxon>
        <taxon>Thermococcales</taxon>
        <taxon>Thermococcaceae</taxon>
        <taxon>Palaeococcus</taxon>
    </lineage>
</organism>
<reference evidence="2 3" key="2">
    <citation type="journal article" date="2015" name="Genome Announc.">
        <title>Complete Genome Sequence of Hyperthermophilic Piezophilic Archaeon Palaeococcus pacificus DY20341T, Isolated from Deep-Sea Hydrothermal Sediments.</title>
        <authorList>
            <person name="Zeng X."/>
            <person name="Jebbar M."/>
            <person name="Shao Z."/>
        </authorList>
    </citation>
    <scope>NUCLEOTIDE SEQUENCE [LARGE SCALE GENOMIC DNA]</scope>
    <source>
        <strain evidence="2 3">DY20341</strain>
    </source>
</reference>
<evidence type="ECO:0000256" key="1">
    <source>
        <dbReference type="SAM" id="Phobius"/>
    </source>
</evidence>
<feature type="transmembrane region" description="Helical" evidence="1">
    <location>
        <begin position="35"/>
        <end position="52"/>
    </location>
</feature>